<organism evidence="3 4">
    <name type="scientific">Triparma columacea</name>
    <dbReference type="NCBI Taxonomy" id="722753"/>
    <lineage>
        <taxon>Eukaryota</taxon>
        <taxon>Sar</taxon>
        <taxon>Stramenopiles</taxon>
        <taxon>Ochrophyta</taxon>
        <taxon>Bolidophyceae</taxon>
        <taxon>Parmales</taxon>
        <taxon>Triparmaceae</taxon>
        <taxon>Triparma</taxon>
    </lineage>
</organism>
<feature type="compositionally biased region" description="Basic and acidic residues" evidence="1">
    <location>
        <begin position="363"/>
        <end position="383"/>
    </location>
</feature>
<keyword evidence="2" id="KW-0812">Transmembrane</keyword>
<feature type="transmembrane region" description="Helical" evidence="2">
    <location>
        <begin position="249"/>
        <end position="271"/>
    </location>
</feature>
<evidence type="ECO:0000313" key="3">
    <source>
        <dbReference type="EMBL" id="GMI22515.1"/>
    </source>
</evidence>
<feature type="region of interest" description="Disordered" evidence="1">
    <location>
        <begin position="363"/>
        <end position="399"/>
    </location>
</feature>
<reference evidence="4" key="1">
    <citation type="journal article" date="2023" name="Commun. Biol.">
        <title>Genome analysis of Parmales, the sister group of diatoms, reveals the evolutionary specialization of diatoms from phago-mixotrophs to photoautotrophs.</title>
        <authorList>
            <person name="Ban H."/>
            <person name="Sato S."/>
            <person name="Yoshikawa S."/>
            <person name="Yamada K."/>
            <person name="Nakamura Y."/>
            <person name="Ichinomiya M."/>
            <person name="Sato N."/>
            <person name="Blanc-Mathieu R."/>
            <person name="Endo H."/>
            <person name="Kuwata A."/>
            <person name="Ogata H."/>
        </authorList>
    </citation>
    <scope>NUCLEOTIDE SEQUENCE [LARGE SCALE GENOMIC DNA]</scope>
</reference>
<feature type="compositionally biased region" description="Acidic residues" evidence="1">
    <location>
        <begin position="573"/>
        <end position="589"/>
    </location>
</feature>
<gene>
    <name evidence="3" type="ORF">TrCOL_g13491</name>
</gene>
<dbReference type="EMBL" id="BRYA01000549">
    <property type="protein sequence ID" value="GMI22515.1"/>
    <property type="molecule type" value="Genomic_DNA"/>
</dbReference>
<sequence>MCIAGAVGFWFKLHPASKPALSKFPTLWSQLLGVTTFTLTFFLNVSYALWRKCYLVSRRLQGRLNDVSLLLAGHAAREPKSAPSVQTGTEGMGGSVIGTSGYTQAARQTLLLASRYIRLFNLLTYASFCRSHRPLLTPLGMRRMVDRGIITELEREALTSAGVPATQRHNNVLLWIVRVFGDGVEGGVIRGGPGLEQNFLQRVHEIRAQYGSIGDELSGRMPLAYAHLVQVLVDIVLWLYPAMAFGSGMGAGLGVLGCGLLTLFYSGLLGLAKQFLDPYDNENYGAGDDPLVVDTLIAESNAGSVRWLRGFEVQPWDSQRLVDGGLDSLIRPEQGWSVAELEEMELEEERKRVMEAKKLEKSKAKEVDEKVSSGMGKEGRREGGEEEEEDDDKRLSEQLSDEVVGMLETDDLSDLPVALDAFKKEAQEALSKAEAELKETEAILNAGPLAESLEDFDQQFDEEAGEEEEQVDKEEVEVGTYQPKVGGEDPVVFVASSDPMGVPVPEKDRDDIQQVVKVGGKKEGGNKGKKDKGGDMFSEVMSEATKSVVLANVEKETIERIENMVVNSGLVEKEDDEEEGGGGEEGGEK</sequence>
<evidence type="ECO:0000256" key="1">
    <source>
        <dbReference type="SAM" id="MobiDB-lite"/>
    </source>
</evidence>
<comment type="caution">
    <text evidence="3">The sequence shown here is derived from an EMBL/GenBank/DDBJ whole genome shotgun (WGS) entry which is preliminary data.</text>
</comment>
<protein>
    <submittedName>
        <fullName evidence="3">Uncharacterized protein</fullName>
    </submittedName>
</protein>
<proteinExistence type="predicted"/>
<keyword evidence="4" id="KW-1185">Reference proteome</keyword>
<feature type="transmembrane region" description="Helical" evidence="2">
    <location>
        <begin position="27"/>
        <end position="50"/>
    </location>
</feature>
<evidence type="ECO:0000256" key="2">
    <source>
        <dbReference type="SAM" id="Phobius"/>
    </source>
</evidence>
<feature type="transmembrane region" description="Helical" evidence="2">
    <location>
        <begin position="223"/>
        <end position="243"/>
    </location>
</feature>
<feature type="compositionally biased region" description="Basic and acidic residues" evidence="1">
    <location>
        <begin position="520"/>
        <end position="534"/>
    </location>
</feature>
<evidence type="ECO:0000313" key="4">
    <source>
        <dbReference type="Proteomes" id="UP001165065"/>
    </source>
</evidence>
<feature type="compositionally biased region" description="Acidic residues" evidence="1">
    <location>
        <begin position="460"/>
        <end position="477"/>
    </location>
</feature>
<dbReference type="GO" id="GO:0005254">
    <property type="term" value="F:chloride channel activity"/>
    <property type="evidence" value="ECO:0007669"/>
    <property type="project" value="InterPro"/>
</dbReference>
<feature type="region of interest" description="Disordered" evidence="1">
    <location>
        <begin position="566"/>
        <end position="589"/>
    </location>
</feature>
<keyword evidence="2" id="KW-1133">Transmembrane helix</keyword>
<feature type="region of interest" description="Disordered" evidence="1">
    <location>
        <begin position="460"/>
        <end position="535"/>
    </location>
</feature>
<dbReference type="AlphaFoldDB" id="A0A9W7L1M8"/>
<name>A0A9W7L1M8_9STRA</name>
<keyword evidence="2" id="KW-0472">Membrane</keyword>
<dbReference type="OrthoDB" id="417078at2759"/>
<dbReference type="Proteomes" id="UP001165065">
    <property type="component" value="Unassembled WGS sequence"/>
</dbReference>
<accession>A0A9W7L1M8</accession>